<keyword evidence="3" id="KW-0963">Cytoplasm</keyword>
<dbReference type="InterPro" id="IPR024079">
    <property type="entry name" value="MetalloPept_cat_dom_sf"/>
</dbReference>
<sequence>MGSVSASDHLMFVALVVTWGNFVVNFYQDETSRHSRPSYLFKPEEHPEVVEHVRGNLISWWVYRLTYTIGLGFVKLSILFFYRAIAANKTFRRLVYATIAFVCMYTFAASMASTFQCENPSDAWSTVNYLAQFDRDPKTKQIQVKCFDPIKLWVFSSASNLISDIIILMLPLPTLLSLRIPMAKRLALIGIFSVGVMAITASSVRMWVMMLWAESPYNSARFGNDLLLWGQVETNSGIISSSIPFLRLLFRSKRKEERSATPRKVYKVPSQPLQIDAFSQHKALDMGEWPLRDEKRATEQSNCFITIHADTMRTRGSAWGPFITIPESLSSSSRGEAQLEPTQNPHMTVCWVITGTVASSRITKLFLAAVALFIATSAILASIRLGGRVPSILQYVKPSPLRNPIYTQPFRPLTNSTMAPSQYKTPPQLPPKFTATKQSLIDDAKRLIDRSRSVQDAIVRDVKPENANFQNTLLQIARDDNKMAIESHILGFYNAVSTSKELRDASSEVEQMLDDFGIESSMREDVFNLIDAVLKKGEKLDPESQRLLEKDHKSFIRNGLNLPAGPKRDRFKEIKQRLSQIGIAFQKNLNEENGGLWFTQEELHGVPEDVTSGLKKGEGENEGKLFLTFKYPDLFPTLKYATNPETRRKVFVENENKCNDNVPLFREAILLRDEAARLLGYDNHAQFRIEDKMAKTTKTVDDFLGDLRERLAPGGKKEIEKLMELKEQDVKENGITGPLAKDYYLWDNRYYDRLMLEKDFQLDHQVIAEYFPLQTTIQGMLKIFEELFGLVFVEIVGEEDRAALADGGKGSDIVWHEEVQVFSVWDDKGEGEGFVGYLYLDLFPRDGKYGHAANFNLQPGYIDENGKRRYPATALVCNFSKPTKKKPSLLKHDEVVTLFHELGHGIHDLVSRTTYSRFHGTNTVRDFVEAPSQMLENWCWTPSQLRSLSHHYSYISSDYEKAYLESSGAEKKPSEQIPQSLIAKLISTKHVNDALFNLRQLHFGTFDMAVHEPASHEELEKMDITEKYNSLRHEISQLKGPESLEGDKKGDWHWANGQATFGHLIGGYDAGYYGYLSSQVYSTDMFYTVFKDDPMNPKEGRRYRHTVLERGGSKEEMEILEEFLGRKPQTEAFYKELGISQ</sequence>
<comment type="similarity">
    <text evidence="2 9">Belongs to the peptidase M3 family.</text>
</comment>
<dbReference type="SUPFAM" id="SSF55486">
    <property type="entry name" value="Metalloproteases ('zincins'), catalytic domain"/>
    <property type="match status" value="1"/>
</dbReference>
<feature type="transmembrane region" description="Helical" evidence="10">
    <location>
        <begin position="152"/>
        <end position="174"/>
    </location>
</feature>
<evidence type="ECO:0000256" key="7">
    <source>
        <dbReference type="ARBA" id="ARBA00022833"/>
    </source>
</evidence>
<reference evidence="13" key="2">
    <citation type="submission" date="2020-08" db="EMBL/GenBank/DDBJ databases">
        <title>Draft Genome Sequence of Cumin Blight Pathogen Alternaria burnsii.</title>
        <authorList>
            <person name="Feng Z."/>
        </authorList>
    </citation>
    <scope>NUCLEOTIDE SEQUENCE</scope>
    <source>
        <strain evidence="13">CBS107.38</strain>
    </source>
</reference>
<evidence type="ECO:0000256" key="5">
    <source>
        <dbReference type="ARBA" id="ARBA00022723"/>
    </source>
</evidence>
<dbReference type="PANTHER" id="PTHR11804:SF84">
    <property type="entry name" value="SACCHAROLYSIN"/>
    <property type="match status" value="1"/>
</dbReference>
<feature type="transmembrane region" description="Helical" evidence="10">
    <location>
        <begin position="186"/>
        <end position="208"/>
    </location>
</feature>
<keyword evidence="8 9" id="KW-0482">Metalloprotease</keyword>
<comment type="subcellular location">
    <subcellularLocation>
        <location evidence="1">Cytoplasm</location>
    </subcellularLocation>
</comment>
<dbReference type="InterPro" id="IPR045090">
    <property type="entry name" value="Pept_M3A_M3B"/>
</dbReference>
<keyword evidence="10" id="KW-1133">Transmembrane helix</keyword>
<evidence type="ECO:0000256" key="1">
    <source>
        <dbReference type="ARBA" id="ARBA00004496"/>
    </source>
</evidence>
<dbReference type="InterPro" id="IPR001567">
    <property type="entry name" value="Pept_M3A_M3B_dom"/>
</dbReference>
<dbReference type="Gene3D" id="1.20.1050.40">
    <property type="entry name" value="Endopeptidase. Chain P, domain 1"/>
    <property type="match status" value="1"/>
</dbReference>
<evidence type="ECO:0000256" key="3">
    <source>
        <dbReference type="ARBA" id="ARBA00022490"/>
    </source>
</evidence>
<comment type="caution">
    <text evidence="13">The sequence shown here is derived from an EMBL/GenBank/DDBJ whole genome shotgun (WGS) entry which is preliminary data.</text>
</comment>
<gene>
    <name evidence="13" type="ORF">GT037_000504</name>
</gene>
<dbReference type="GO" id="GO:0004222">
    <property type="term" value="F:metalloendopeptidase activity"/>
    <property type="evidence" value="ECO:0007669"/>
    <property type="project" value="InterPro"/>
</dbReference>
<dbReference type="Gene3D" id="1.10.1370.10">
    <property type="entry name" value="Neurolysin, domain 3"/>
    <property type="match status" value="1"/>
</dbReference>
<feature type="domain" description="Rhodopsin" evidence="12">
    <location>
        <begin position="4"/>
        <end position="251"/>
    </location>
</feature>
<dbReference type="Pfam" id="PF01432">
    <property type="entry name" value="Peptidase_M3"/>
    <property type="match status" value="1"/>
</dbReference>
<dbReference type="FunFam" id="1.20.1050.40:FF:000001">
    <property type="entry name" value="Thimet oligopeptidase 1"/>
    <property type="match status" value="1"/>
</dbReference>
<evidence type="ECO:0000313" key="13">
    <source>
        <dbReference type="EMBL" id="KAF7681528.1"/>
    </source>
</evidence>
<dbReference type="GeneID" id="62198729"/>
<dbReference type="Proteomes" id="UP000596902">
    <property type="component" value="Unassembled WGS sequence"/>
</dbReference>
<organism evidence="13 14">
    <name type="scientific">Alternaria burnsii</name>
    <dbReference type="NCBI Taxonomy" id="1187904"/>
    <lineage>
        <taxon>Eukaryota</taxon>
        <taxon>Fungi</taxon>
        <taxon>Dikarya</taxon>
        <taxon>Ascomycota</taxon>
        <taxon>Pezizomycotina</taxon>
        <taxon>Dothideomycetes</taxon>
        <taxon>Pleosporomycetidae</taxon>
        <taxon>Pleosporales</taxon>
        <taxon>Pleosporineae</taxon>
        <taxon>Pleosporaceae</taxon>
        <taxon>Alternaria</taxon>
        <taxon>Alternaria sect. Alternaria</taxon>
    </lineage>
</organism>
<evidence type="ECO:0000313" key="14">
    <source>
        <dbReference type="Proteomes" id="UP000596902"/>
    </source>
</evidence>
<accession>A0A8H7BH94</accession>
<comment type="cofactor">
    <cofactor evidence="9">
        <name>Zn(2+)</name>
        <dbReference type="ChEBI" id="CHEBI:29105"/>
    </cofactor>
    <text evidence="9">Binds 1 zinc ion.</text>
</comment>
<keyword evidence="7 9" id="KW-0862">Zinc</keyword>
<evidence type="ECO:0000259" key="11">
    <source>
        <dbReference type="Pfam" id="PF01432"/>
    </source>
</evidence>
<feature type="transmembrane region" description="Helical" evidence="10">
    <location>
        <begin position="94"/>
        <end position="115"/>
    </location>
</feature>
<keyword evidence="14" id="KW-1185">Reference proteome</keyword>
<keyword evidence="6 9" id="KW-0378">Hydrolase</keyword>
<dbReference type="Pfam" id="PF20684">
    <property type="entry name" value="Fung_rhodopsin"/>
    <property type="match status" value="1"/>
</dbReference>
<dbReference type="InterPro" id="IPR049326">
    <property type="entry name" value="Rhodopsin_dom_fungi"/>
</dbReference>
<evidence type="ECO:0000256" key="6">
    <source>
        <dbReference type="ARBA" id="ARBA00022801"/>
    </source>
</evidence>
<feature type="transmembrane region" description="Helical" evidence="10">
    <location>
        <begin position="228"/>
        <end position="250"/>
    </location>
</feature>
<feature type="domain" description="Peptidase M3A/M3B catalytic" evidence="11">
    <location>
        <begin position="638"/>
        <end position="1138"/>
    </location>
</feature>
<keyword evidence="10" id="KW-0812">Transmembrane</keyword>
<dbReference type="GO" id="GO:0006518">
    <property type="term" value="P:peptide metabolic process"/>
    <property type="evidence" value="ECO:0007669"/>
    <property type="project" value="TreeGrafter"/>
</dbReference>
<dbReference type="CDD" id="cd06455">
    <property type="entry name" value="M3A_TOP"/>
    <property type="match status" value="1"/>
</dbReference>
<evidence type="ECO:0000259" key="12">
    <source>
        <dbReference type="Pfam" id="PF20684"/>
    </source>
</evidence>
<dbReference type="GO" id="GO:0006508">
    <property type="term" value="P:proteolysis"/>
    <property type="evidence" value="ECO:0007669"/>
    <property type="project" value="UniProtKB-KW"/>
</dbReference>
<reference evidence="13" key="1">
    <citation type="submission" date="2020-01" db="EMBL/GenBank/DDBJ databases">
        <authorList>
            <person name="Feng Z.H.Z."/>
        </authorList>
    </citation>
    <scope>NUCLEOTIDE SEQUENCE</scope>
    <source>
        <strain evidence="13">CBS107.38</strain>
    </source>
</reference>
<keyword evidence="5 9" id="KW-0479">Metal-binding</keyword>
<dbReference type="InterPro" id="IPR024080">
    <property type="entry name" value="Neurolysin/TOP_N"/>
</dbReference>
<dbReference type="RefSeq" id="XP_038791407.1">
    <property type="nucleotide sequence ID" value="XM_038925551.1"/>
</dbReference>
<dbReference type="AlphaFoldDB" id="A0A8H7BH94"/>
<dbReference type="PANTHER" id="PTHR11804">
    <property type="entry name" value="PROTEASE M3 THIMET OLIGOPEPTIDASE-RELATED"/>
    <property type="match status" value="1"/>
</dbReference>
<dbReference type="FunFam" id="3.40.390.10:FF:000006">
    <property type="entry name" value="Thimet oligopeptidase 1"/>
    <property type="match status" value="1"/>
</dbReference>
<protein>
    <submittedName>
        <fullName evidence="13">Thimet oligopeptidase</fullName>
    </submittedName>
</protein>
<evidence type="ECO:0000256" key="9">
    <source>
        <dbReference type="RuleBase" id="RU003435"/>
    </source>
</evidence>
<name>A0A8H7BH94_9PLEO</name>
<dbReference type="GO" id="GO:0046872">
    <property type="term" value="F:metal ion binding"/>
    <property type="evidence" value="ECO:0007669"/>
    <property type="project" value="UniProtKB-UniRule"/>
</dbReference>
<evidence type="ECO:0000256" key="8">
    <source>
        <dbReference type="ARBA" id="ARBA00023049"/>
    </source>
</evidence>
<keyword evidence="4 9" id="KW-0645">Protease</keyword>
<dbReference type="GO" id="GO:0005758">
    <property type="term" value="C:mitochondrial intermembrane space"/>
    <property type="evidence" value="ECO:0007669"/>
    <property type="project" value="TreeGrafter"/>
</dbReference>
<feature type="transmembrane region" description="Helical" evidence="10">
    <location>
        <begin position="61"/>
        <end position="82"/>
    </location>
</feature>
<proteinExistence type="inferred from homology"/>
<evidence type="ECO:0000256" key="4">
    <source>
        <dbReference type="ARBA" id="ARBA00022670"/>
    </source>
</evidence>
<feature type="transmembrane region" description="Helical" evidence="10">
    <location>
        <begin position="365"/>
        <end position="385"/>
    </location>
</feature>
<keyword evidence="10" id="KW-0472">Membrane</keyword>
<dbReference type="Gene3D" id="3.40.390.10">
    <property type="entry name" value="Collagenase (Catalytic Domain)"/>
    <property type="match status" value="1"/>
</dbReference>
<dbReference type="EMBL" id="JAAABM010000001">
    <property type="protein sequence ID" value="KAF7681528.1"/>
    <property type="molecule type" value="Genomic_DNA"/>
</dbReference>
<dbReference type="InterPro" id="IPR024077">
    <property type="entry name" value="Neurolysin/TOP_dom2"/>
</dbReference>
<evidence type="ECO:0000256" key="2">
    <source>
        <dbReference type="ARBA" id="ARBA00006040"/>
    </source>
</evidence>
<evidence type="ECO:0000256" key="10">
    <source>
        <dbReference type="SAM" id="Phobius"/>
    </source>
</evidence>